<dbReference type="Pfam" id="PF17403">
    <property type="entry name" value="Nrap_D2"/>
    <property type="match status" value="1"/>
</dbReference>
<evidence type="ECO:0000313" key="17">
    <source>
        <dbReference type="EMBL" id="KAK5981224.1"/>
    </source>
</evidence>
<comment type="subcellular location">
    <subcellularLocation>
        <location evidence="2">Chromosome</location>
    </subcellularLocation>
    <subcellularLocation>
        <location evidence="1">Membrane</location>
        <topology evidence="1">Multi-pass membrane protein</topology>
    </subcellularLocation>
    <subcellularLocation>
        <location evidence="3 14">Nucleus</location>
        <location evidence="3 14">Nucleolus</location>
    </subcellularLocation>
</comment>
<keyword evidence="6" id="KW-0158">Chromosome</keyword>
<evidence type="ECO:0000256" key="10">
    <source>
        <dbReference type="ARBA" id="ARBA00023136"/>
    </source>
</evidence>
<evidence type="ECO:0000256" key="11">
    <source>
        <dbReference type="ARBA" id="ARBA00023242"/>
    </source>
</evidence>
<dbReference type="GO" id="GO:0016020">
    <property type="term" value="C:membrane"/>
    <property type="evidence" value="ECO:0007669"/>
    <property type="project" value="UniProtKB-SubCell"/>
</dbReference>
<dbReference type="PRINTS" id="PR01035">
    <property type="entry name" value="TCRTETA"/>
</dbReference>
<dbReference type="GO" id="GO:0005694">
    <property type="term" value="C:chromosome"/>
    <property type="evidence" value="ECO:0007669"/>
    <property type="project" value="UniProtKB-SubCell"/>
</dbReference>
<dbReference type="Pfam" id="PF03813">
    <property type="entry name" value="Nrap"/>
    <property type="match status" value="1"/>
</dbReference>
<evidence type="ECO:0000256" key="8">
    <source>
        <dbReference type="ARBA" id="ARBA00022884"/>
    </source>
</evidence>
<dbReference type="GO" id="GO:0032040">
    <property type="term" value="C:small-subunit processome"/>
    <property type="evidence" value="ECO:0007669"/>
    <property type="project" value="TreeGrafter"/>
</dbReference>
<evidence type="ECO:0000256" key="5">
    <source>
        <dbReference type="ARBA" id="ARBA00016437"/>
    </source>
</evidence>
<evidence type="ECO:0000256" key="12">
    <source>
        <dbReference type="ARBA" id="ARBA00035000"/>
    </source>
</evidence>
<evidence type="ECO:0000256" key="2">
    <source>
        <dbReference type="ARBA" id="ARBA00004286"/>
    </source>
</evidence>
<feature type="transmembrane region" description="Helical" evidence="15">
    <location>
        <begin position="350"/>
        <end position="367"/>
    </location>
</feature>
<dbReference type="GO" id="GO:0006409">
    <property type="term" value="P:tRNA export from nucleus"/>
    <property type="evidence" value="ECO:0007669"/>
    <property type="project" value="TreeGrafter"/>
</dbReference>
<dbReference type="SUPFAM" id="SSF103473">
    <property type="entry name" value="MFS general substrate transporter"/>
    <property type="match status" value="1"/>
</dbReference>
<dbReference type="CDD" id="cd17387">
    <property type="entry name" value="MFS_MFSD14"/>
    <property type="match status" value="1"/>
</dbReference>
<evidence type="ECO:0000256" key="14">
    <source>
        <dbReference type="RuleBase" id="RU364032"/>
    </source>
</evidence>
<feature type="transmembrane region" description="Helical" evidence="15">
    <location>
        <begin position="319"/>
        <end position="338"/>
    </location>
</feature>
<keyword evidence="9 15" id="KW-1133">Transmembrane helix</keyword>
<keyword evidence="8 14" id="KW-0694">RNA-binding</keyword>
<feature type="transmembrane region" description="Helical" evidence="15">
    <location>
        <begin position="282"/>
        <end position="307"/>
    </location>
</feature>
<evidence type="ECO:0000313" key="18">
    <source>
        <dbReference type="Proteomes" id="UP001331761"/>
    </source>
</evidence>
<keyword evidence="10 15" id="KW-0472">Membrane</keyword>
<evidence type="ECO:0000256" key="15">
    <source>
        <dbReference type="SAM" id="Phobius"/>
    </source>
</evidence>
<feature type="domain" description="Major facilitator superfamily (MFS) profile" evidence="16">
    <location>
        <begin position="76"/>
        <end position="502"/>
    </location>
</feature>
<dbReference type="Pfam" id="PF07690">
    <property type="entry name" value="MFS_1"/>
    <property type="match status" value="1"/>
</dbReference>
<dbReference type="Gene3D" id="1.10.1410.10">
    <property type="match status" value="1"/>
</dbReference>
<dbReference type="GO" id="GO:0032545">
    <property type="term" value="C:CURI complex"/>
    <property type="evidence" value="ECO:0007669"/>
    <property type="project" value="TreeGrafter"/>
</dbReference>
<comment type="function">
    <text evidence="12">Part of the small subunit (SSU) processome, first precursor of the small eukaryotic ribosomal subunit. During the assembly of the SSU processome in the nucleolus, many ribosome biogenesis factors, an RNA chaperone and ribosomal proteins associate with the nascent pre-rRNA and work in concert to generate RNA folding, modifications, rearrangements and cleavage as well as targeted degradation of pre-ribosomal RNA by the RNA exosome.</text>
</comment>
<evidence type="ECO:0000256" key="7">
    <source>
        <dbReference type="ARBA" id="ARBA00022692"/>
    </source>
</evidence>
<evidence type="ECO:0000256" key="4">
    <source>
        <dbReference type="ARBA" id="ARBA00006674"/>
    </source>
</evidence>
<name>A0AAN8INP4_TRICO</name>
<feature type="transmembrane region" description="Helical" evidence="15">
    <location>
        <begin position="111"/>
        <end position="132"/>
    </location>
</feature>
<accession>A0AAN8INP4</accession>
<feature type="transmembrane region" description="Helical" evidence="15">
    <location>
        <begin position="228"/>
        <end position="247"/>
    </location>
</feature>
<dbReference type="PROSITE" id="PS00216">
    <property type="entry name" value="SUGAR_TRANSPORT_1"/>
    <property type="match status" value="1"/>
</dbReference>
<dbReference type="EMBL" id="WIXE01006512">
    <property type="protein sequence ID" value="KAK5981224.1"/>
    <property type="molecule type" value="Genomic_DNA"/>
</dbReference>
<keyword evidence="11 14" id="KW-0539">Nucleus</keyword>
<evidence type="ECO:0000256" key="6">
    <source>
        <dbReference type="ARBA" id="ARBA00022454"/>
    </source>
</evidence>
<evidence type="ECO:0000256" key="1">
    <source>
        <dbReference type="ARBA" id="ARBA00004141"/>
    </source>
</evidence>
<dbReference type="InterPro" id="IPR035082">
    <property type="entry name" value="Nrap_D1"/>
</dbReference>
<evidence type="ECO:0000256" key="13">
    <source>
        <dbReference type="ARBA" id="ARBA00035020"/>
    </source>
</evidence>
<comment type="similarity">
    <text evidence="4 14">Belongs to the NRAP family.</text>
</comment>
<evidence type="ECO:0000259" key="16">
    <source>
        <dbReference type="PROSITE" id="PS50850"/>
    </source>
</evidence>
<dbReference type="Proteomes" id="UP001331761">
    <property type="component" value="Unassembled WGS sequence"/>
</dbReference>
<dbReference type="InterPro" id="IPR011701">
    <property type="entry name" value="MFS"/>
</dbReference>
<protein>
    <recommendedName>
        <fullName evidence="5 14">Nucleolar protein 6</fullName>
    </recommendedName>
</protein>
<sequence>MKSATLLSPRLTVDPLKVPKVAVHSTDGLSPNTRILITKLERTMLRKSRSIMSLIFGRKKPKDRDDHDHSSDSEASISHALIVIFLEYFAWGLLTVPVINVLAETFPTNKFLMNGMVLGIKGILSFLSAPLVGALSDVYGRKMFLILTVFCTCMPIPCLKISPWWYFALFSISGLFSVTFSVILAYVADITEKQDRSAAYGLVSATFAASLVTSPALGAWISDAYGDGAVVLLATVIAIIDVLFIVFRVPESLPVKRLASDVISWESADPFGTLRLVWEDSLVLQLALIVFLSYLPESGQFSCFFVYLKLVVGFTPEAVAAFIGLVGILSVVAQTGMLQILTTYFGMKHVITLGLVFQLVQLTWYGLGTQYWMMWAAGILAAMSSITYPSISAFVSILSDKDKQGTVQGVVTGIRGLCQGFGPALFGFIFYLFDVDLNVDGEATGGHAVQFPLVRIRPAQQQEKILTPTRNDTLWVGHLRILGSRLILLDFFTLIMDIVNIRQRSGVMKRAHTDNEDDVPLPAQLMTNAFQLQCEDAERDRQPDPKVVSKWEELARKVAATLKSAKLKHSCEYKDLDWWSKHRITHPLVQHTEAIRKTTSSVPKYEWSAPKEVTILSESPINLLCFNCFTVNIFVTLPDSLFGKRDYINLIYPTKRAHYMCSAVVALRKAFSDLVVDIVPGFAGDKVFPDIRFTDKNTSGEILIHFGASESVLAKNSRFSPSMSNLRASTLYGTVTDKAELRHKESVTAALALVNRWFTCRGFHEFDPVFLACFMVKLLEENVVVKQQDLLTVLRNYFVAIVNWDMSSPAGFHPVDLEADVISVHLASFPVVFLDSTGYWNISSGISKETLMLVKADISRSLSVLGDCLAFDTLFLERHHFFSSFDHYFRLDLTPENLKVLLKSPDLLVDTVDEDDRLAKFIAKFMKRVQECLAERYDNVYVERLEKEAQKTGTYLIGFRAKREWTNPITVGPVATDPAAKDFRALWKEKTQLRKFADARICECMVWAEAPSEGVPHSILQFILVNHFGLPAGCISWRSVFPSGFSSPKSVYTKITTSFASLSAILRSAKGLPLMITNIHGISSYLRDTEPYAAEVLCRTDQGQIENEHRLLAQRAVPPYTGCVTVHIKLEYSGKWGDTIAGVRQLSAAFYIEIGKYLKAKHGLIAVPTVDQLFVVKDGVVFKLVLVLEKVLKLLEQQVAEVKASGATKIEMSAEGQRLTAWKKQYVCPISLEYIHKTP</sequence>
<dbReference type="InterPro" id="IPR005829">
    <property type="entry name" value="Sugar_transporter_CS"/>
</dbReference>
<comment type="subunit">
    <text evidence="13">Part of the small subunit (SSU) processome, composed of more than 70 proteins and the RNA chaperone small nucleolar RNA (snoRNA) U3.</text>
</comment>
<feature type="transmembrane region" description="Helical" evidence="15">
    <location>
        <begin position="168"/>
        <end position="187"/>
    </location>
</feature>
<dbReference type="AlphaFoldDB" id="A0AAN8INP4"/>
<dbReference type="PANTHER" id="PTHR17972">
    <property type="entry name" value="NUCLEOLAR RNA-ASSOCIATED PROTEIN"/>
    <property type="match status" value="1"/>
</dbReference>
<dbReference type="InterPro" id="IPR005554">
    <property type="entry name" value="NOL6/Upt22"/>
</dbReference>
<dbReference type="GO" id="GO:0006364">
    <property type="term" value="P:rRNA processing"/>
    <property type="evidence" value="ECO:0007669"/>
    <property type="project" value="TreeGrafter"/>
</dbReference>
<proteinExistence type="inferred from homology"/>
<feature type="transmembrane region" description="Helical" evidence="15">
    <location>
        <begin position="80"/>
        <end position="99"/>
    </location>
</feature>
<dbReference type="GO" id="GO:0003723">
    <property type="term" value="F:RNA binding"/>
    <property type="evidence" value="ECO:0007669"/>
    <property type="project" value="UniProtKB-KW"/>
</dbReference>
<dbReference type="Pfam" id="PF17404">
    <property type="entry name" value="Nrap_D3"/>
    <property type="match status" value="1"/>
</dbReference>
<feature type="transmembrane region" description="Helical" evidence="15">
    <location>
        <begin position="144"/>
        <end position="162"/>
    </location>
</feature>
<dbReference type="Pfam" id="PF17405">
    <property type="entry name" value="Nrap_D4"/>
    <property type="match status" value="1"/>
</dbReference>
<reference evidence="17 18" key="1">
    <citation type="submission" date="2019-10" db="EMBL/GenBank/DDBJ databases">
        <title>Assembly and Annotation for the nematode Trichostrongylus colubriformis.</title>
        <authorList>
            <person name="Martin J."/>
        </authorList>
    </citation>
    <scope>NUCLEOTIDE SEQUENCE [LARGE SCALE GENOMIC DNA]</scope>
    <source>
        <strain evidence="17">G859</strain>
        <tissue evidence="17">Whole worm</tissue>
    </source>
</reference>
<dbReference type="Gene3D" id="1.20.1250.20">
    <property type="entry name" value="MFS general substrate transporter like domains"/>
    <property type="match status" value="1"/>
</dbReference>
<dbReference type="PANTHER" id="PTHR17972:SF0">
    <property type="entry name" value="NUCLEOLAR PROTEIN 6"/>
    <property type="match status" value="1"/>
</dbReference>
<feature type="transmembrane region" description="Helical" evidence="15">
    <location>
        <begin position="410"/>
        <end position="433"/>
    </location>
</feature>
<dbReference type="InterPro" id="IPR020846">
    <property type="entry name" value="MFS_dom"/>
</dbReference>
<evidence type="ECO:0000256" key="3">
    <source>
        <dbReference type="ARBA" id="ARBA00004604"/>
    </source>
</evidence>
<keyword evidence="7 15" id="KW-0812">Transmembrane</keyword>
<comment type="caution">
    <text evidence="17">The sequence shown here is derived from an EMBL/GenBank/DDBJ whole genome shotgun (WGS) entry which is preliminary data.</text>
</comment>
<dbReference type="GO" id="GO:0034456">
    <property type="term" value="C:UTP-C complex"/>
    <property type="evidence" value="ECO:0007669"/>
    <property type="project" value="TreeGrafter"/>
</dbReference>
<dbReference type="GO" id="GO:0022857">
    <property type="term" value="F:transmembrane transporter activity"/>
    <property type="evidence" value="ECO:0007669"/>
    <property type="project" value="InterPro"/>
</dbReference>
<feature type="transmembrane region" description="Helical" evidence="15">
    <location>
        <begin position="199"/>
        <end position="222"/>
    </location>
</feature>
<dbReference type="InterPro" id="IPR035367">
    <property type="entry name" value="Nrap_D2"/>
</dbReference>
<organism evidence="17 18">
    <name type="scientific">Trichostrongylus colubriformis</name>
    <name type="common">Black scour worm</name>
    <dbReference type="NCBI Taxonomy" id="6319"/>
    <lineage>
        <taxon>Eukaryota</taxon>
        <taxon>Metazoa</taxon>
        <taxon>Ecdysozoa</taxon>
        <taxon>Nematoda</taxon>
        <taxon>Chromadorea</taxon>
        <taxon>Rhabditida</taxon>
        <taxon>Rhabditina</taxon>
        <taxon>Rhabditomorpha</taxon>
        <taxon>Strongyloidea</taxon>
        <taxon>Trichostrongylidae</taxon>
        <taxon>Trichostrongylus</taxon>
    </lineage>
</organism>
<dbReference type="PROSITE" id="PS50850">
    <property type="entry name" value="MFS"/>
    <property type="match status" value="1"/>
</dbReference>
<dbReference type="InterPro" id="IPR001958">
    <property type="entry name" value="Tet-R_TetA/multi-R_MdtG-like"/>
</dbReference>
<feature type="transmembrane region" description="Helical" evidence="15">
    <location>
        <begin position="373"/>
        <end position="398"/>
    </location>
</feature>
<dbReference type="InterPro" id="IPR035369">
    <property type="entry name" value="Nrap_D4"/>
</dbReference>
<evidence type="ECO:0000256" key="9">
    <source>
        <dbReference type="ARBA" id="ARBA00022989"/>
    </source>
</evidence>
<dbReference type="InterPro" id="IPR035368">
    <property type="entry name" value="Nrap_D3"/>
</dbReference>
<keyword evidence="18" id="KW-1185">Reference proteome</keyword>
<dbReference type="InterPro" id="IPR036259">
    <property type="entry name" value="MFS_trans_sf"/>
</dbReference>
<gene>
    <name evidence="17" type="ORF">GCK32_006436</name>
</gene>